<evidence type="ECO:0000313" key="2">
    <source>
        <dbReference type="EMBL" id="KAA6393632.1"/>
    </source>
</evidence>
<sequence length="281" mass="33379">MLRLLSKGEEKLVPAYGEKTEKLFLYHPYTSIRSVYTGKEHFYFEKQFWPIEPDLCDTFLFYSRVSSENHQKYYTERLEASIIRGLELDPHRKCSHTFKPLYQDGSATHEVLADYYNLDTNHLLVYKGERVKVERKRKDVVWLCESGSRNAYLPKAILRNIKGEKDEEEEQQDEEEDDDENSIDNESDRSSSDIQDSNAKKIQSKESKMIQQLLLKDYNTQNQADKQQDLNNSQMKDKLSQNQQQLTRQELQFASRDRKMVLIEDEDEFQVQDSNDNYERK</sequence>
<dbReference type="EMBL" id="SNRW01002179">
    <property type="protein sequence ID" value="KAA6393632.1"/>
    <property type="molecule type" value="Genomic_DNA"/>
</dbReference>
<feature type="compositionally biased region" description="Polar residues" evidence="1">
    <location>
        <begin position="218"/>
        <end position="234"/>
    </location>
</feature>
<evidence type="ECO:0000313" key="3">
    <source>
        <dbReference type="Proteomes" id="UP000324800"/>
    </source>
</evidence>
<comment type="caution">
    <text evidence="2">The sequence shown here is derived from an EMBL/GenBank/DDBJ whole genome shotgun (WGS) entry which is preliminary data.</text>
</comment>
<evidence type="ECO:0008006" key="4">
    <source>
        <dbReference type="Google" id="ProtNLM"/>
    </source>
</evidence>
<reference evidence="2 3" key="1">
    <citation type="submission" date="2019-03" db="EMBL/GenBank/DDBJ databases">
        <title>Single cell metagenomics reveals metabolic interactions within the superorganism composed of flagellate Streblomastix strix and complex community of Bacteroidetes bacteria on its surface.</title>
        <authorList>
            <person name="Treitli S.C."/>
            <person name="Kolisko M."/>
            <person name="Husnik F."/>
            <person name="Keeling P."/>
            <person name="Hampl V."/>
        </authorList>
    </citation>
    <scope>NUCLEOTIDE SEQUENCE [LARGE SCALE GENOMIC DNA]</scope>
    <source>
        <strain evidence="2">ST1C</strain>
    </source>
</reference>
<protein>
    <recommendedName>
        <fullName evidence="4">SH3 domain-containing protein</fullName>
    </recommendedName>
</protein>
<name>A0A5J4WGH5_9EUKA</name>
<dbReference type="AlphaFoldDB" id="A0A5J4WGH5"/>
<dbReference type="SUPFAM" id="SSF50044">
    <property type="entry name" value="SH3-domain"/>
    <property type="match status" value="1"/>
</dbReference>
<organism evidence="2 3">
    <name type="scientific">Streblomastix strix</name>
    <dbReference type="NCBI Taxonomy" id="222440"/>
    <lineage>
        <taxon>Eukaryota</taxon>
        <taxon>Metamonada</taxon>
        <taxon>Preaxostyla</taxon>
        <taxon>Oxymonadida</taxon>
        <taxon>Streblomastigidae</taxon>
        <taxon>Streblomastix</taxon>
    </lineage>
</organism>
<feature type="region of interest" description="Disordered" evidence="1">
    <location>
        <begin position="162"/>
        <end position="248"/>
    </location>
</feature>
<feature type="compositionally biased region" description="Acidic residues" evidence="1">
    <location>
        <begin position="166"/>
        <end position="185"/>
    </location>
</feature>
<evidence type="ECO:0000256" key="1">
    <source>
        <dbReference type="SAM" id="MobiDB-lite"/>
    </source>
</evidence>
<dbReference type="InterPro" id="IPR036028">
    <property type="entry name" value="SH3-like_dom_sf"/>
</dbReference>
<proteinExistence type="predicted"/>
<dbReference type="Proteomes" id="UP000324800">
    <property type="component" value="Unassembled WGS sequence"/>
</dbReference>
<gene>
    <name evidence="2" type="ORF">EZS28_010840</name>
</gene>
<accession>A0A5J4WGH5</accession>